<dbReference type="Gene3D" id="1.25.40.10">
    <property type="entry name" value="Tetratricopeptide repeat domain"/>
    <property type="match status" value="1"/>
</dbReference>
<evidence type="ECO:0000256" key="1">
    <source>
        <dbReference type="PROSITE-ProRule" id="PRU00339"/>
    </source>
</evidence>
<dbReference type="RefSeq" id="WP_254087914.1">
    <property type="nucleotide sequence ID" value="NZ_JAHESE010000061.1"/>
</dbReference>
<reference evidence="2 3" key="1">
    <citation type="submission" date="2021-05" db="EMBL/GenBank/DDBJ databases">
        <title>A Polyphasic approach of four new species of the genus Ohtaekwangia: Ohtaekwangia histidinii sp. nov., Ohtaekwangia cretensis sp. nov., Ohtaekwangia indiensis sp. nov., Ohtaekwangia reichenbachii sp. nov. from diverse environment.</title>
        <authorList>
            <person name="Octaviana S."/>
        </authorList>
    </citation>
    <scope>NUCLEOTIDE SEQUENCE [LARGE SCALE GENOMIC DNA]</scope>
    <source>
        <strain evidence="2 3">PWU5</strain>
    </source>
</reference>
<name>A0AAP2GTL3_9BACT</name>
<dbReference type="PANTHER" id="PTHR45588">
    <property type="entry name" value="TPR DOMAIN-CONTAINING PROTEIN"/>
    <property type="match status" value="1"/>
</dbReference>
<comment type="caution">
    <text evidence="2">The sequence shown here is derived from an EMBL/GenBank/DDBJ whole genome shotgun (WGS) entry which is preliminary data.</text>
</comment>
<accession>A0AAP2GTL3</accession>
<gene>
    <name evidence="2" type="ORF">KK062_29165</name>
</gene>
<dbReference type="PROSITE" id="PS50005">
    <property type="entry name" value="TPR"/>
    <property type="match status" value="1"/>
</dbReference>
<dbReference type="Proteomes" id="UP001319080">
    <property type="component" value="Unassembled WGS sequence"/>
</dbReference>
<dbReference type="EMBL" id="JAHESE010000061">
    <property type="protein sequence ID" value="MBT1712349.1"/>
    <property type="molecule type" value="Genomic_DNA"/>
</dbReference>
<dbReference type="SUPFAM" id="SSF48452">
    <property type="entry name" value="TPR-like"/>
    <property type="match status" value="1"/>
</dbReference>
<sequence length="515" mass="58849">MTALKGWGNVHYEISTTEDSVQFYFDQGLSFYFGYHFTEALASFKEASRLDPNCAMTYWGQALSMGPFYNTYVYKMKSEVPTIIAAMSKRMASASEKERLLMKTLQKRYSSDLTNADRQQLDRAYALALASLEKKYPADDNITSLYIDAVMLEHKWDYWDQQGNPRPWTPELVAKCERVLRHSKHPAILHYYIHLTEASRQPGKALAAAEELKDQIPGIGHMVHMASHMYQRNGLYEKGVLINEEANSVNNTVDATVPELGLGRDRSPHFFAVQSYCAMTAGMLRNSQQIYQRARDRQAALSSDLSKDLYAQFVYMMPVMANVRLGQWDEILRSADVDQQWKYAVVFDNFAKGLASLRKNNQGAATQYLQKIETTMQDDNLAKRLLPFNSPLQSCRIAKFILEGEIHFAMNAHDAAIKSFQSAIEEEDNMVYREPQDWLIPARQFLGARLLTIQRPREAEKIYREDLMLHPGNGWSLLGLYQSLQAQQNAEAAVYKEKYQKAFASSDLTITASVF</sequence>
<evidence type="ECO:0008006" key="4">
    <source>
        <dbReference type="Google" id="ProtNLM"/>
    </source>
</evidence>
<feature type="repeat" description="TPR" evidence="1">
    <location>
        <begin position="21"/>
        <end position="54"/>
    </location>
</feature>
<dbReference type="AlphaFoldDB" id="A0AAP2GTL3"/>
<protein>
    <recommendedName>
        <fullName evidence="4">Tetratricopeptide repeat protein</fullName>
    </recommendedName>
</protein>
<dbReference type="PANTHER" id="PTHR45588:SF1">
    <property type="entry name" value="WW DOMAIN-CONTAINING PROTEIN"/>
    <property type="match status" value="1"/>
</dbReference>
<keyword evidence="1" id="KW-0802">TPR repeat</keyword>
<keyword evidence="3" id="KW-1185">Reference proteome</keyword>
<proteinExistence type="predicted"/>
<organism evidence="2 3">
    <name type="scientific">Dawidia cretensis</name>
    <dbReference type="NCBI Taxonomy" id="2782350"/>
    <lineage>
        <taxon>Bacteria</taxon>
        <taxon>Pseudomonadati</taxon>
        <taxon>Bacteroidota</taxon>
        <taxon>Cytophagia</taxon>
        <taxon>Cytophagales</taxon>
        <taxon>Chryseotaleaceae</taxon>
        <taxon>Dawidia</taxon>
    </lineage>
</organism>
<evidence type="ECO:0000313" key="3">
    <source>
        <dbReference type="Proteomes" id="UP001319080"/>
    </source>
</evidence>
<dbReference type="SMART" id="SM00028">
    <property type="entry name" value="TPR"/>
    <property type="match status" value="3"/>
</dbReference>
<evidence type="ECO:0000313" key="2">
    <source>
        <dbReference type="EMBL" id="MBT1712349.1"/>
    </source>
</evidence>
<dbReference type="InterPro" id="IPR019734">
    <property type="entry name" value="TPR_rpt"/>
</dbReference>
<dbReference type="InterPro" id="IPR011990">
    <property type="entry name" value="TPR-like_helical_dom_sf"/>
</dbReference>